<comment type="caution">
    <text evidence="5">The sequence shown here is derived from an EMBL/GenBank/DDBJ whole genome shotgun (WGS) entry which is preliminary data.</text>
</comment>
<evidence type="ECO:0000259" key="4">
    <source>
        <dbReference type="Pfam" id="PF19412"/>
    </source>
</evidence>
<comment type="subcellular location">
    <subcellularLocation>
        <location evidence="1">Membrane</location>
    </subcellularLocation>
</comment>
<name>A0A2M9XCL8_9LEPT</name>
<evidence type="ECO:0000256" key="1">
    <source>
        <dbReference type="ARBA" id="ARBA00004370"/>
    </source>
</evidence>
<dbReference type="GO" id="GO:0019867">
    <property type="term" value="C:outer membrane"/>
    <property type="evidence" value="ECO:0007669"/>
    <property type="project" value="InterPro"/>
</dbReference>
<dbReference type="OrthoDB" id="9771071at2"/>
<gene>
    <name evidence="5" type="ORF">CH357_10930</name>
</gene>
<protein>
    <submittedName>
        <fullName evidence="5">Uncharacterized protein</fullName>
    </submittedName>
</protein>
<dbReference type="GO" id="GO:0098046">
    <property type="term" value="C:type V protein secretion system complex"/>
    <property type="evidence" value="ECO:0007669"/>
    <property type="project" value="TreeGrafter"/>
</dbReference>
<evidence type="ECO:0000313" key="5">
    <source>
        <dbReference type="EMBL" id="PJZ25426.1"/>
    </source>
</evidence>
<feature type="domain" description="Bacterial surface antigen (D15)" evidence="3">
    <location>
        <begin position="102"/>
        <end position="465"/>
    </location>
</feature>
<feature type="domain" description="DUF5982" evidence="4">
    <location>
        <begin position="27"/>
        <end position="88"/>
    </location>
</feature>
<dbReference type="PANTHER" id="PTHR34597">
    <property type="entry name" value="SLR1661 PROTEIN"/>
    <property type="match status" value="1"/>
</dbReference>
<dbReference type="GO" id="GO:0046819">
    <property type="term" value="P:protein secretion by the type V secretion system"/>
    <property type="evidence" value="ECO:0007669"/>
    <property type="project" value="TreeGrafter"/>
</dbReference>
<keyword evidence="6" id="KW-1185">Reference proteome</keyword>
<dbReference type="InterPro" id="IPR000184">
    <property type="entry name" value="Bac_surfAg_D15"/>
</dbReference>
<dbReference type="GO" id="GO:0008320">
    <property type="term" value="F:protein transmembrane transporter activity"/>
    <property type="evidence" value="ECO:0007669"/>
    <property type="project" value="TreeGrafter"/>
</dbReference>
<dbReference type="NCBIfam" id="NF047779">
    <property type="entry name" value="Omp85_fam"/>
    <property type="match status" value="1"/>
</dbReference>
<accession>A0A2M9XCL8</accession>
<dbReference type="RefSeq" id="WP_100706772.1">
    <property type="nucleotide sequence ID" value="NZ_NPDL01000008.1"/>
</dbReference>
<dbReference type="Gene3D" id="2.40.160.50">
    <property type="entry name" value="membrane protein fhac: a member of the omp85/tpsb transporter family"/>
    <property type="match status" value="1"/>
</dbReference>
<dbReference type="Pfam" id="PF19412">
    <property type="entry name" value="DUF5982"/>
    <property type="match status" value="1"/>
</dbReference>
<dbReference type="Proteomes" id="UP000232196">
    <property type="component" value="Unassembled WGS sequence"/>
</dbReference>
<dbReference type="InterPro" id="IPR051544">
    <property type="entry name" value="TPS_OM_transporter"/>
</dbReference>
<evidence type="ECO:0000313" key="6">
    <source>
        <dbReference type="Proteomes" id="UP000232196"/>
    </source>
</evidence>
<dbReference type="PANTHER" id="PTHR34597:SF3">
    <property type="entry name" value="OUTER MEMBRANE TRANSPORTER CDIB"/>
    <property type="match status" value="1"/>
</dbReference>
<evidence type="ECO:0000256" key="2">
    <source>
        <dbReference type="ARBA" id="ARBA00023136"/>
    </source>
</evidence>
<proteinExistence type="predicted"/>
<organism evidence="5 6">
    <name type="scientific">Leptospira hartskeerlii</name>
    <dbReference type="NCBI Taxonomy" id="2023177"/>
    <lineage>
        <taxon>Bacteria</taxon>
        <taxon>Pseudomonadati</taxon>
        <taxon>Spirochaetota</taxon>
        <taxon>Spirochaetia</taxon>
        <taxon>Leptospirales</taxon>
        <taxon>Leptospiraceae</taxon>
        <taxon>Leptospira</taxon>
    </lineage>
</organism>
<sequence>MFSLRHFFIACILFPISIFSEGEKVAIDLSESKRLSKQELEEKRNGWYATGLPVFSEDPVRGQGYGARGFLYQNGNRSDPYFEFQPYKYRFGAQAYKTTKGADYYEFTFDSPFLFDTAYRLKTSVSYSTNKNSQYFGIGTDTLREIQYRDRNQPTGELKNGGSFSDLEDALSYRRPSSPGSIYPYESNVLYNTYEFRSTTATFSVDKTFWGAFRWIVAPEFSQNIIRTYDYPNGRIATNGDYYSVARDPSTGWGSSYPNGTSKLTKDYQAGLINGYHGGNVNYIHIGLAYDTRDFEPDPDSGVLLEMNYSSSSKRAGSDFEFEKFFTQGKFFYMPFPKLFEELVVAGRAGLHYSKGEVPFSEYRYMWSIDGPINGLGGLQTLRGYRQERFIAPMIGFGNLEIRWRFGTFKFWDQLITLSLVPFYDFGRVWNGYHDISTQGYKFSYGTGLRIIWNQATVILIDYAKSREDSQLFIDIGQIF</sequence>
<dbReference type="Pfam" id="PF01103">
    <property type="entry name" value="Omp85"/>
    <property type="match status" value="1"/>
</dbReference>
<keyword evidence="2" id="KW-0472">Membrane</keyword>
<dbReference type="AlphaFoldDB" id="A0A2M9XCL8"/>
<reference evidence="5 6" key="1">
    <citation type="submission" date="2017-07" db="EMBL/GenBank/DDBJ databases">
        <title>Leptospira spp. isolated from tropical soils.</title>
        <authorList>
            <person name="Thibeaux R."/>
            <person name="Iraola G."/>
            <person name="Ferres I."/>
            <person name="Bierque E."/>
            <person name="Girault D."/>
            <person name="Soupe-Gilbert M.-E."/>
            <person name="Picardeau M."/>
            <person name="Goarant C."/>
        </authorList>
    </citation>
    <scope>NUCLEOTIDE SEQUENCE [LARGE SCALE GENOMIC DNA]</scope>
    <source>
        <strain evidence="5 6">MCA1-C-A1</strain>
    </source>
</reference>
<dbReference type="EMBL" id="NPDN01000005">
    <property type="protein sequence ID" value="PJZ25426.1"/>
    <property type="molecule type" value="Genomic_DNA"/>
</dbReference>
<dbReference type="InterPro" id="IPR046024">
    <property type="entry name" value="DUF5982"/>
</dbReference>
<evidence type="ECO:0000259" key="3">
    <source>
        <dbReference type="Pfam" id="PF01103"/>
    </source>
</evidence>